<evidence type="ECO:0000256" key="6">
    <source>
        <dbReference type="RuleBase" id="RU363132"/>
    </source>
</evidence>
<gene>
    <name evidence="9" type="ORF">FE257_011039</name>
</gene>
<protein>
    <recommendedName>
        <fullName evidence="6">Reticulon-like protein</fullName>
    </recommendedName>
</protein>
<evidence type="ECO:0000313" key="9">
    <source>
        <dbReference type="EMBL" id="KAF9886915.1"/>
    </source>
</evidence>
<feature type="domain" description="Reticulon" evidence="8">
    <location>
        <begin position="67"/>
        <end position="264"/>
    </location>
</feature>
<keyword evidence="4 6" id="KW-1133">Transmembrane helix</keyword>
<dbReference type="Pfam" id="PF02453">
    <property type="entry name" value="Reticulon"/>
    <property type="match status" value="1"/>
</dbReference>
<proteinExistence type="predicted"/>
<evidence type="ECO:0000256" key="7">
    <source>
        <dbReference type="SAM" id="MobiDB-lite"/>
    </source>
</evidence>
<evidence type="ECO:0000256" key="5">
    <source>
        <dbReference type="ARBA" id="ARBA00023136"/>
    </source>
</evidence>
<keyword evidence="5 6" id="KW-0472">Membrane</keyword>
<sequence>MASNDVNYPNPNGTTIKDAVTKGPIVDNIKSEASRTGQELKDLRYSASSPSTTTATGQPLTYYHSLLYSLLSWEQPRATALSYATVVTLIFAARYLPLLRWFFKFLYVILGFTTAAELGGRLVWSEGIASSFRPRKYYTLPQETWEGVLADLEQFFDFVLLEFQRVLFAENIVHTVAAFLSAFSAYWLIKWLPLWGLTLIAVNIAYMGPLVYINNREVIDAHIENAQGVINSQANQLKGLAEEQTAHATGLMKQYVDDYSAKAQEYMGHRRSASPEMAKVASPLVKQEPAPEPTVKVSDFPEAPKEEPVAEVAEVAQTAAAEQIPTREPLLAA</sequence>
<dbReference type="PROSITE" id="PS50845">
    <property type="entry name" value="RETICULON"/>
    <property type="match status" value="1"/>
</dbReference>
<evidence type="ECO:0000313" key="10">
    <source>
        <dbReference type="Proteomes" id="UP001194746"/>
    </source>
</evidence>
<feature type="compositionally biased region" description="Low complexity" evidence="7">
    <location>
        <begin position="310"/>
        <end position="322"/>
    </location>
</feature>
<keyword evidence="10" id="KW-1185">Reference proteome</keyword>
<feature type="transmembrane region" description="Helical" evidence="6">
    <location>
        <begin position="195"/>
        <end position="213"/>
    </location>
</feature>
<organism evidence="9 10">
    <name type="scientific">Aspergillus nanangensis</name>
    <dbReference type="NCBI Taxonomy" id="2582783"/>
    <lineage>
        <taxon>Eukaryota</taxon>
        <taxon>Fungi</taxon>
        <taxon>Dikarya</taxon>
        <taxon>Ascomycota</taxon>
        <taxon>Pezizomycotina</taxon>
        <taxon>Eurotiomycetes</taxon>
        <taxon>Eurotiomycetidae</taxon>
        <taxon>Eurotiales</taxon>
        <taxon>Aspergillaceae</taxon>
        <taxon>Aspergillus</taxon>
        <taxon>Aspergillus subgen. Circumdati</taxon>
    </lineage>
</organism>
<keyword evidence="3 6" id="KW-0256">Endoplasmic reticulum</keyword>
<dbReference type="Proteomes" id="UP001194746">
    <property type="component" value="Unassembled WGS sequence"/>
</dbReference>
<evidence type="ECO:0000256" key="2">
    <source>
        <dbReference type="ARBA" id="ARBA00022692"/>
    </source>
</evidence>
<dbReference type="AlphaFoldDB" id="A0AAD4GRU4"/>
<dbReference type="GO" id="GO:0005789">
    <property type="term" value="C:endoplasmic reticulum membrane"/>
    <property type="evidence" value="ECO:0007669"/>
    <property type="project" value="UniProtKB-SubCell"/>
</dbReference>
<feature type="transmembrane region" description="Helical" evidence="6">
    <location>
        <begin position="78"/>
        <end position="96"/>
    </location>
</feature>
<reference evidence="9" key="2">
    <citation type="submission" date="2020-02" db="EMBL/GenBank/DDBJ databases">
        <authorList>
            <person name="Gilchrist C.L.M."/>
            <person name="Chooi Y.-H."/>
        </authorList>
    </citation>
    <scope>NUCLEOTIDE SEQUENCE</scope>
    <source>
        <strain evidence="9">MST-FP2251</strain>
    </source>
</reference>
<evidence type="ECO:0000259" key="8">
    <source>
        <dbReference type="PROSITE" id="PS50845"/>
    </source>
</evidence>
<comment type="subcellular location">
    <subcellularLocation>
        <location evidence="1 6">Endoplasmic reticulum membrane</location>
        <topology evidence="1 6">Multi-pass membrane protein</topology>
    </subcellularLocation>
</comment>
<keyword evidence="2 6" id="KW-0812">Transmembrane</keyword>
<evidence type="ECO:0000256" key="4">
    <source>
        <dbReference type="ARBA" id="ARBA00022989"/>
    </source>
</evidence>
<feature type="transmembrane region" description="Helical" evidence="6">
    <location>
        <begin position="102"/>
        <end position="124"/>
    </location>
</feature>
<evidence type="ECO:0000256" key="3">
    <source>
        <dbReference type="ARBA" id="ARBA00022824"/>
    </source>
</evidence>
<evidence type="ECO:0000256" key="1">
    <source>
        <dbReference type="ARBA" id="ARBA00004477"/>
    </source>
</evidence>
<feature type="region of interest" description="Disordered" evidence="7">
    <location>
        <begin position="271"/>
        <end position="333"/>
    </location>
</feature>
<dbReference type="EMBL" id="VCAU01000070">
    <property type="protein sequence ID" value="KAF9886915.1"/>
    <property type="molecule type" value="Genomic_DNA"/>
</dbReference>
<accession>A0AAD4GRU4</accession>
<comment type="caution">
    <text evidence="9">The sequence shown here is derived from an EMBL/GenBank/DDBJ whole genome shotgun (WGS) entry which is preliminary data.</text>
</comment>
<reference evidence="9" key="1">
    <citation type="journal article" date="2019" name="Beilstein J. Org. Chem.">
        <title>Nanangenines: drimane sesquiterpenoids as the dominant metabolite cohort of a novel Australian fungus, Aspergillus nanangensis.</title>
        <authorList>
            <person name="Lacey H.J."/>
            <person name="Gilchrist C.L.M."/>
            <person name="Crombie A."/>
            <person name="Kalaitzis J.A."/>
            <person name="Vuong D."/>
            <person name="Rutledge P.J."/>
            <person name="Turner P."/>
            <person name="Pitt J.I."/>
            <person name="Lacey E."/>
            <person name="Chooi Y.H."/>
            <person name="Piggott A.M."/>
        </authorList>
    </citation>
    <scope>NUCLEOTIDE SEQUENCE</scope>
    <source>
        <strain evidence="9">MST-FP2251</strain>
    </source>
</reference>
<name>A0AAD4GRU4_ASPNN</name>
<dbReference type="InterPro" id="IPR003388">
    <property type="entry name" value="Reticulon"/>
</dbReference>